<dbReference type="InParanoid" id="C2KY74"/>
<dbReference type="eggNOG" id="ENOG5032YV1">
    <property type="taxonomic scope" value="Bacteria"/>
</dbReference>
<name>C2KY74_9FIRM</name>
<reference evidence="1 2" key="1">
    <citation type="submission" date="2009-04" db="EMBL/GenBank/DDBJ databases">
        <authorList>
            <person name="Qin X."/>
            <person name="Bachman B."/>
            <person name="Battles P."/>
            <person name="Bell A."/>
            <person name="Bess C."/>
            <person name="Bickham C."/>
            <person name="Chaboub L."/>
            <person name="Chen D."/>
            <person name="Coyle M."/>
            <person name="Deiros D.R."/>
            <person name="Dinh H."/>
            <person name="Forbes L."/>
            <person name="Fowler G."/>
            <person name="Francisco L."/>
            <person name="Fu Q."/>
            <person name="Gubbala S."/>
            <person name="Hale W."/>
            <person name="Han Y."/>
            <person name="Hemphill L."/>
            <person name="Highlander S.K."/>
            <person name="Hirani K."/>
            <person name="Hogues M."/>
            <person name="Jackson L."/>
            <person name="Jakkamsetti A."/>
            <person name="Javaid M."/>
            <person name="Jiang H."/>
            <person name="Korchina V."/>
            <person name="Kovar C."/>
            <person name="Lara F."/>
            <person name="Lee S."/>
            <person name="Mata R."/>
            <person name="Mathew T."/>
            <person name="Moen C."/>
            <person name="Morales K."/>
            <person name="Munidasa M."/>
            <person name="Nazareth L."/>
            <person name="Ngo R."/>
            <person name="Nguyen L."/>
            <person name="Okwuonu G."/>
            <person name="Ongeri F."/>
            <person name="Patil S."/>
            <person name="Petrosino J."/>
            <person name="Pham C."/>
            <person name="Pham P."/>
            <person name="Pu L.-L."/>
            <person name="Puazo M."/>
            <person name="Raj R."/>
            <person name="Reid J."/>
            <person name="Rouhana J."/>
            <person name="Saada N."/>
            <person name="Shang Y."/>
            <person name="Simmons D."/>
            <person name="Thornton R."/>
            <person name="Warren J."/>
            <person name="Weissenberger G."/>
            <person name="Zhang J."/>
            <person name="Zhang L."/>
            <person name="Zhou C."/>
            <person name="Zhu D."/>
            <person name="Muzny D."/>
            <person name="Worley K."/>
            <person name="Gibbs R."/>
        </authorList>
    </citation>
    <scope>NUCLEOTIDE SEQUENCE [LARGE SCALE GENOMIC DNA]</scope>
    <source>
        <strain evidence="1 2">F0268</strain>
    </source>
</reference>
<comment type="caution">
    <text evidence="1">The sequence shown here is derived from an EMBL/GenBank/DDBJ whole genome shotgun (WGS) entry which is preliminary data.</text>
</comment>
<dbReference type="HOGENOM" id="CLU_2130906_0_0_9"/>
<sequence>MRAIYTKYGIDFSLEENQIITLVVENPRVMNDMLRDLFKQTNGEEGGWILSEQDKIFPLDKISLLVDNPLTVDCNEKKILTKLYKELSEQTKTISYEDYTQLNADIVSFLDRL</sequence>
<evidence type="ECO:0000313" key="1">
    <source>
        <dbReference type="EMBL" id="EEJ51277.1"/>
    </source>
</evidence>
<dbReference type="STRING" id="585501.HMPREF6123_1443"/>
<protein>
    <submittedName>
        <fullName evidence="1">Uncharacterized protein</fullName>
    </submittedName>
</protein>
<gene>
    <name evidence="1" type="ORF">HMPREF6123_1443</name>
</gene>
<dbReference type="AlphaFoldDB" id="C2KY74"/>
<dbReference type="OrthoDB" id="2043844at2"/>
<dbReference type="NCBIfam" id="TIGR01866">
    <property type="entry name" value="cas_Csn2"/>
    <property type="match status" value="1"/>
</dbReference>
<evidence type="ECO:0000313" key="2">
    <source>
        <dbReference type="Proteomes" id="UP000004121"/>
    </source>
</evidence>
<accession>C2KY74</accession>
<dbReference type="Proteomes" id="UP000004121">
    <property type="component" value="Unassembled WGS sequence"/>
</dbReference>
<keyword evidence="2" id="KW-1185">Reference proteome</keyword>
<dbReference type="EMBL" id="ACKX01000147">
    <property type="protein sequence ID" value="EEJ51277.1"/>
    <property type="molecule type" value="Genomic_DNA"/>
</dbReference>
<organism evidence="1 2">
    <name type="scientific">Oribacterium sinus F0268</name>
    <dbReference type="NCBI Taxonomy" id="585501"/>
    <lineage>
        <taxon>Bacteria</taxon>
        <taxon>Bacillati</taxon>
        <taxon>Bacillota</taxon>
        <taxon>Clostridia</taxon>
        <taxon>Lachnospirales</taxon>
        <taxon>Lachnospiraceae</taxon>
        <taxon>Oribacterium</taxon>
    </lineage>
</organism>
<dbReference type="InterPro" id="IPR010146">
    <property type="entry name" value="CRISPR-assoc_prot_Csn2-typ"/>
</dbReference>
<proteinExistence type="predicted"/>
<dbReference type="InterPro" id="IPR038600">
    <property type="entry name" value="Csn2_sf"/>
</dbReference>
<dbReference type="Gene3D" id="3.40.50.11940">
    <property type="match status" value="1"/>
</dbReference>